<sequence length="128" mass="14089">MSERQVLLPNAEHPITVEPASEHVRVSVGNQVIAETDAALVLREASYPPVYYVPRDDLGAEFLTHSGHHTYCPYKGEASYHGIAASDGSELADKVWYYDEPYPAVADIAGHVAFYPDAVRIETTTREG</sequence>
<evidence type="ECO:0000313" key="3">
    <source>
        <dbReference type="Proteomes" id="UP000005038"/>
    </source>
</evidence>
<name>H5TLJ5_GORO1</name>
<evidence type="ECO:0000259" key="1">
    <source>
        <dbReference type="Pfam" id="PF04248"/>
    </source>
</evidence>
<dbReference type="PANTHER" id="PTHR34310:SF9">
    <property type="entry name" value="BLR5716 PROTEIN"/>
    <property type="match status" value="1"/>
</dbReference>
<gene>
    <name evidence="2" type="ORF">GOOTI_105_00180</name>
</gene>
<dbReference type="PANTHER" id="PTHR34310">
    <property type="entry name" value="DUF427 DOMAIN PROTEIN (AFU_ORTHOLOGUE AFUA_3G02220)"/>
    <property type="match status" value="1"/>
</dbReference>
<dbReference type="InterPro" id="IPR038694">
    <property type="entry name" value="DUF427_sf"/>
</dbReference>
<dbReference type="RefSeq" id="WP_007238590.1">
    <property type="nucleotide sequence ID" value="NZ_BAFB01000105.1"/>
</dbReference>
<proteinExistence type="predicted"/>
<dbReference type="OrthoDB" id="9815163at2"/>
<keyword evidence="3" id="KW-1185">Reference proteome</keyword>
<dbReference type="Pfam" id="PF04248">
    <property type="entry name" value="NTP_transf_9"/>
    <property type="match status" value="1"/>
</dbReference>
<dbReference type="InterPro" id="IPR007361">
    <property type="entry name" value="DUF427"/>
</dbReference>
<dbReference type="EMBL" id="BAFB01000105">
    <property type="protein sequence ID" value="GAB34353.1"/>
    <property type="molecule type" value="Genomic_DNA"/>
</dbReference>
<protein>
    <recommendedName>
        <fullName evidence="1">DUF427 domain-containing protein</fullName>
    </recommendedName>
</protein>
<evidence type="ECO:0000313" key="2">
    <source>
        <dbReference type="EMBL" id="GAB34353.1"/>
    </source>
</evidence>
<dbReference type="Gene3D" id="2.170.150.40">
    <property type="entry name" value="Domain of unknown function (DUF427)"/>
    <property type="match status" value="1"/>
</dbReference>
<reference evidence="2" key="1">
    <citation type="submission" date="2012-02" db="EMBL/GenBank/DDBJ databases">
        <title>Whole genome shotgun sequence of Gordonia otitidis NBRC 100426.</title>
        <authorList>
            <person name="Yoshida I."/>
            <person name="Hosoyama A."/>
            <person name="Tsuchikane K."/>
            <person name="Katsumata H."/>
            <person name="Yamazaki S."/>
            <person name="Fujita N."/>
        </authorList>
    </citation>
    <scope>NUCLEOTIDE SEQUENCE [LARGE SCALE GENOMIC DNA]</scope>
    <source>
        <strain evidence="2">NBRC 100426</strain>
    </source>
</reference>
<feature type="domain" description="DUF427" evidence="1">
    <location>
        <begin position="24"/>
        <end position="117"/>
    </location>
</feature>
<accession>H5TLJ5</accession>
<dbReference type="AlphaFoldDB" id="H5TLJ5"/>
<dbReference type="STRING" id="1108044.GOOTI_105_00180"/>
<dbReference type="Proteomes" id="UP000005038">
    <property type="component" value="Unassembled WGS sequence"/>
</dbReference>
<comment type="caution">
    <text evidence="2">The sequence shown here is derived from an EMBL/GenBank/DDBJ whole genome shotgun (WGS) entry which is preliminary data.</text>
</comment>
<organism evidence="2 3">
    <name type="scientific">Gordonia otitidis (strain DSM 44809 / CCUG 52243 / JCM 12355 / NBRC 100426 / IFM 10032)</name>
    <dbReference type="NCBI Taxonomy" id="1108044"/>
    <lineage>
        <taxon>Bacteria</taxon>
        <taxon>Bacillati</taxon>
        <taxon>Actinomycetota</taxon>
        <taxon>Actinomycetes</taxon>
        <taxon>Mycobacteriales</taxon>
        <taxon>Gordoniaceae</taxon>
        <taxon>Gordonia</taxon>
    </lineage>
</organism>